<gene>
    <name evidence="1" type="ORF">SVIM_LOCUS500405</name>
</gene>
<accession>A0A6N2NEW6</accession>
<protein>
    <submittedName>
        <fullName evidence="1">Uncharacterized protein</fullName>
    </submittedName>
</protein>
<dbReference type="EMBL" id="CAADRP010002274">
    <property type="protein sequence ID" value="VFU65239.1"/>
    <property type="molecule type" value="Genomic_DNA"/>
</dbReference>
<name>A0A6N2NEW6_SALVM</name>
<sequence>MKLEVESKASSTSLYNFWDRLMDQQASKLRPQKLNFACYWLIALFESPQVQTTPLGQRTWAKPMNQMVPLACRGTDGPWD</sequence>
<organism evidence="1">
    <name type="scientific">Salix viminalis</name>
    <name type="common">Common osier</name>
    <name type="synonym">Basket willow</name>
    <dbReference type="NCBI Taxonomy" id="40686"/>
    <lineage>
        <taxon>Eukaryota</taxon>
        <taxon>Viridiplantae</taxon>
        <taxon>Streptophyta</taxon>
        <taxon>Embryophyta</taxon>
        <taxon>Tracheophyta</taxon>
        <taxon>Spermatophyta</taxon>
        <taxon>Magnoliopsida</taxon>
        <taxon>eudicotyledons</taxon>
        <taxon>Gunneridae</taxon>
        <taxon>Pentapetalae</taxon>
        <taxon>rosids</taxon>
        <taxon>fabids</taxon>
        <taxon>Malpighiales</taxon>
        <taxon>Salicaceae</taxon>
        <taxon>Saliceae</taxon>
        <taxon>Salix</taxon>
    </lineage>
</organism>
<proteinExistence type="predicted"/>
<reference evidence="1" key="1">
    <citation type="submission" date="2019-03" db="EMBL/GenBank/DDBJ databases">
        <authorList>
            <person name="Mank J."/>
            <person name="Almeida P."/>
        </authorList>
    </citation>
    <scope>NUCLEOTIDE SEQUENCE</scope>
    <source>
        <strain evidence="1">78183</strain>
    </source>
</reference>
<evidence type="ECO:0000313" key="1">
    <source>
        <dbReference type="EMBL" id="VFU65239.1"/>
    </source>
</evidence>
<dbReference type="AlphaFoldDB" id="A0A6N2NEW6"/>